<dbReference type="FunFam" id="3.30.565.10:FF:000006">
    <property type="entry name" value="Sensor histidine kinase WalK"/>
    <property type="match status" value="1"/>
</dbReference>
<dbReference type="Gene3D" id="3.30.565.10">
    <property type="entry name" value="Histidine kinase-like ATPase, C-terminal domain"/>
    <property type="match status" value="1"/>
</dbReference>
<evidence type="ECO:0000313" key="7">
    <source>
        <dbReference type="EMBL" id="RIV26778.1"/>
    </source>
</evidence>
<dbReference type="Pfam" id="PF00512">
    <property type="entry name" value="HisKA"/>
    <property type="match status" value="1"/>
</dbReference>
<dbReference type="InterPro" id="IPR036890">
    <property type="entry name" value="HATPase_C_sf"/>
</dbReference>
<dbReference type="SMART" id="SM00387">
    <property type="entry name" value="HATPase_c"/>
    <property type="match status" value="1"/>
</dbReference>
<dbReference type="EMBL" id="QXED01000001">
    <property type="protein sequence ID" value="RIV26778.1"/>
    <property type="molecule type" value="Genomic_DNA"/>
</dbReference>
<feature type="domain" description="Histidine kinase" evidence="6">
    <location>
        <begin position="667"/>
        <end position="894"/>
    </location>
</feature>
<dbReference type="InterPro" id="IPR003661">
    <property type="entry name" value="HisK_dim/P_dom"/>
</dbReference>
<protein>
    <recommendedName>
        <fullName evidence="2">histidine kinase</fullName>
        <ecNumber evidence="2">2.7.13.3</ecNumber>
    </recommendedName>
</protein>
<dbReference type="SUPFAM" id="SSF55785">
    <property type="entry name" value="PYP-like sensor domain (PAS domain)"/>
    <property type="match status" value="4"/>
</dbReference>
<keyword evidence="4" id="KW-0808">Transferase</keyword>
<dbReference type="Pfam" id="PF13426">
    <property type="entry name" value="PAS_9"/>
    <property type="match status" value="1"/>
</dbReference>
<dbReference type="InterPro" id="IPR036097">
    <property type="entry name" value="HisK_dim/P_sf"/>
</dbReference>
<evidence type="ECO:0000256" key="2">
    <source>
        <dbReference type="ARBA" id="ARBA00012438"/>
    </source>
</evidence>
<keyword evidence="5" id="KW-0418">Kinase</keyword>
<accession>A0A418MH63</accession>
<dbReference type="SUPFAM" id="SSF55874">
    <property type="entry name" value="ATPase domain of HSP90 chaperone/DNA topoisomerase II/histidine kinase"/>
    <property type="match status" value="1"/>
</dbReference>
<name>A0A418MH63_9BACT</name>
<dbReference type="Pfam" id="PF02518">
    <property type="entry name" value="HATPase_c"/>
    <property type="match status" value="1"/>
</dbReference>
<organism evidence="7 8">
    <name type="scientific">Fibrisoma montanum</name>
    <dbReference type="NCBI Taxonomy" id="2305895"/>
    <lineage>
        <taxon>Bacteria</taxon>
        <taxon>Pseudomonadati</taxon>
        <taxon>Bacteroidota</taxon>
        <taxon>Cytophagia</taxon>
        <taxon>Cytophagales</taxon>
        <taxon>Spirosomataceae</taxon>
        <taxon>Fibrisoma</taxon>
    </lineage>
</organism>
<comment type="caution">
    <text evidence="7">The sequence shown here is derived from an EMBL/GenBank/DDBJ whole genome shotgun (WGS) entry which is preliminary data.</text>
</comment>
<dbReference type="PROSITE" id="PS50109">
    <property type="entry name" value="HIS_KIN"/>
    <property type="match status" value="1"/>
</dbReference>
<dbReference type="InterPro" id="IPR052162">
    <property type="entry name" value="Sensor_kinase/Photoreceptor"/>
</dbReference>
<evidence type="ECO:0000256" key="4">
    <source>
        <dbReference type="ARBA" id="ARBA00022679"/>
    </source>
</evidence>
<dbReference type="Pfam" id="PF08448">
    <property type="entry name" value="PAS_4"/>
    <property type="match status" value="1"/>
</dbReference>
<dbReference type="SMART" id="SM00388">
    <property type="entry name" value="HisKA"/>
    <property type="match status" value="1"/>
</dbReference>
<dbReference type="EC" id="2.7.13.3" evidence="2"/>
<reference evidence="7 8" key="1">
    <citation type="submission" date="2018-08" db="EMBL/GenBank/DDBJ databases">
        <title>Fibrisoma montanum sp. nov., isolated from Danxia mountain soil.</title>
        <authorList>
            <person name="Huang Y."/>
        </authorList>
    </citation>
    <scope>NUCLEOTIDE SEQUENCE [LARGE SCALE GENOMIC DNA]</scope>
    <source>
        <strain evidence="7 8">HYT19</strain>
    </source>
</reference>
<evidence type="ECO:0000256" key="3">
    <source>
        <dbReference type="ARBA" id="ARBA00022553"/>
    </source>
</evidence>
<dbReference type="InterPro" id="IPR005467">
    <property type="entry name" value="His_kinase_dom"/>
</dbReference>
<dbReference type="InterPro" id="IPR003594">
    <property type="entry name" value="HATPase_dom"/>
</dbReference>
<dbReference type="InterPro" id="IPR004358">
    <property type="entry name" value="Sig_transdc_His_kin-like_C"/>
</dbReference>
<dbReference type="InterPro" id="IPR035965">
    <property type="entry name" value="PAS-like_dom_sf"/>
</dbReference>
<dbReference type="PRINTS" id="PR00344">
    <property type="entry name" value="BCTRLSENSOR"/>
</dbReference>
<evidence type="ECO:0000313" key="8">
    <source>
        <dbReference type="Proteomes" id="UP000283523"/>
    </source>
</evidence>
<dbReference type="SUPFAM" id="SSF47384">
    <property type="entry name" value="Homodimeric domain of signal transducing histidine kinase"/>
    <property type="match status" value="1"/>
</dbReference>
<dbReference type="PANTHER" id="PTHR43304">
    <property type="entry name" value="PHYTOCHROME-LIKE PROTEIN CPH1"/>
    <property type="match status" value="1"/>
</dbReference>
<evidence type="ECO:0000259" key="6">
    <source>
        <dbReference type="PROSITE" id="PS50109"/>
    </source>
</evidence>
<evidence type="ECO:0000256" key="1">
    <source>
        <dbReference type="ARBA" id="ARBA00000085"/>
    </source>
</evidence>
<dbReference type="PANTHER" id="PTHR43304:SF1">
    <property type="entry name" value="PAC DOMAIN-CONTAINING PROTEIN"/>
    <property type="match status" value="1"/>
</dbReference>
<keyword evidence="3" id="KW-0597">Phosphoprotein</keyword>
<dbReference type="GO" id="GO:0000155">
    <property type="term" value="F:phosphorelay sensor kinase activity"/>
    <property type="evidence" value="ECO:0007669"/>
    <property type="project" value="InterPro"/>
</dbReference>
<dbReference type="AlphaFoldDB" id="A0A418MH63"/>
<sequence>MCFHKMGKFCSMFLSMLTDQPTAVLFAQLLDLLPDGVVCYDAVRNKAGDIVDFRLTYFNDQFRAIAPPPYQLAIGVRMIADNSGQEDILRPIVNQYALVVEQDEIAEYSFYDPNLDAHLALRVKKLSDGVLVTIRDVTEQQRQARLLNQLLDTSPACIVSYKAKRDQYDEIVDFRQISMNQKALDISGLTEAQMLSSTLLQLYPDQRAVFDQLAKAVETKQTINADVLISSFGGWYNVSVAPSGSEGAVAVYVAINAKKAATLEAERRKDELVKVLNSSITGMLMCQAVANETGEIVDFQVIFHNESALAITGYTAEQVTSLKLSALDPTGATGGMHEGYLHVLATGEPLQIEYYFEPNQRWLEISVVRFTSEQVIVSFLDISALKETQLREQDQTRRFETILDGSPDGVITFESIHDVTGRLIDLRYVQCNRAAHQMAHLPDDVIGCTLLGVYSGVVSNEILTIADQVISSGQSATQEVQDTTDTIDKWYLLSVARLDDGCVVTFTDISQSKQAALAINEAAAQLQGIIDTSQTGIFLFSPVCDEAGVIVDFRFRTANRMLAEYVGQKPEGLRGELGSRWFPAYKNNGLFERYLQTYETGQSIRFDFYYQADGIDSWLDIAATRLGDDVLVTFADFTPLKRLQQRLELSVQELKRSNANLEQFAYVASHDLQEPLRKVITFGDVLQNQYADQLSESGADMVRRMQSAAQRMQTLIQDLLTYSRIANKRNAFQKVDLSQVLDEVIMDLEATIHSKKAVLHVEPLPTIHGDALQLRQLFQNLLSNALKFSKEDVQPSVTIASRLVSDQNTDQLSVPVGQKFVEVTVSDNGIGFEQTYAERIFQLFQRLHTRSNYSGTGIGLSIVQKVVENHHGIIRAEGRSGQGASFVILFPTENVY</sequence>
<dbReference type="Gene3D" id="1.10.287.130">
    <property type="match status" value="1"/>
</dbReference>
<dbReference type="InterPro" id="IPR013656">
    <property type="entry name" value="PAS_4"/>
</dbReference>
<keyword evidence="8" id="KW-1185">Reference proteome</keyword>
<dbReference type="Gene3D" id="3.30.450.20">
    <property type="entry name" value="PAS domain"/>
    <property type="match status" value="4"/>
</dbReference>
<dbReference type="Proteomes" id="UP000283523">
    <property type="component" value="Unassembled WGS sequence"/>
</dbReference>
<comment type="catalytic activity">
    <reaction evidence="1">
        <text>ATP + protein L-histidine = ADP + protein N-phospho-L-histidine.</text>
        <dbReference type="EC" id="2.7.13.3"/>
    </reaction>
</comment>
<proteinExistence type="predicted"/>
<gene>
    <name evidence="7" type="ORF">DYU11_00185</name>
</gene>
<dbReference type="CDD" id="cd00082">
    <property type="entry name" value="HisKA"/>
    <property type="match status" value="1"/>
</dbReference>
<dbReference type="InterPro" id="IPR000014">
    <property type="entry name" value="PAS"/>
</dbReference>
<evidence type="ECO:0000256" key="5">
    <source>
        <dbReference type="ARBA" id="ARBA00022777"/>
    </source>
</evidence>